<evidence type="ECO:0000313" key="2">
    <source>
        <dbReference type="EMBL" id="RXN25643.1"/>
    </source>
</evidence>
<protein>
    <submittedName>
        <fullName evidence="2">Uncharacterized protein</fullName>
    </submittedName>
</protein>
<feature type="region of interest" description="Disordered" evidence="1">
    <location>
        <begin position="1"/>
        <end position="85"/>
    </location>
</feature>
<comment type="caution">
    <text evidence="2">The sequence shown here is derived from an EMBL/GenBank/DDBJ whole genome shotgun (WGS) entry which is preliminary data.</text>
</comment>
<evidence type="ECO:0000313" key="3">
    <source>
        <dbReference type="Proteomes" id="UP000290572"/>
    </source>
</evidence>
<accession>A0A498N0H2</accession>
<organism evidence="2 3">
    <name type="scientific">Labeo rohita</name>
    <name type="common">Indian major carp</name>
    <name type="synonym">Cyprinus rohita</name>
    <dbReference type="NCBI Taxonomy" id="84645"/>
    <lineage>
        <taxon>Eukaryota</taxon>
        <taxon>Metazoa</taxon>
        <taxon>Chordata</taxon>
        <taxon>Craniata</taxon>
        <taxon>Vertebrata</taxon>
        <taxon>Euteleostomi</taxon>
        <taxon>Actinopterygii</taxon>
        <taxon>Neopterygii</taxon>
        <taxon>Teleostei</taxon>
        <taxon>Ostariophysi</taxon>
        <taxon>Cypriniformes</taxon>
        <taxon>Cyprinidae</taxon>
        <taxon>Labeoninae</taxon>
        <taxon>Labeonini</taxon>
        <taxon>Labeo</taxon>
    </lineage>
</organism>
<keyword evidence="3" id="KW-1185">Reference proteome</keyword>
<dbReference type="EMBL" id="QBIY01012321">
    <property type="protein sequence ID" value="RXN25643.1"/>
    <property type="molecule type" value="Genomic_DNA"/>
</dbReference>
<gene>
    <name evidence="2" type="ORF">ROHU_005840</name>
</gene>
<sequence>MTEHAPRYPESSSPPPRLHRSIPVQTPEDSASPRLLPVTDRAPQPSVSAAAVRSHPADPLPPVDGEKMQSTGASGNIRGPCIQTD</sequence>
<proteinExistence type="predicted"/>
<name>A0A498N0H2_LABRO</name>
<dbReference type="Proteomes" id="UP000290572">
    <property type="component" value="Unassembled WGS sequence"/>
</dbReference>
<reference evidence="2 3" key="1">
    <citation type="submission" date="2018-03" db="EMBL/GenBank/DDBJ databases">
        <title>Draft genome sequence of Rohu Carp (Labeo rohita).</title>
        <authorList>
            <person name="Das P."/>
            <person name="Kushwaha B."/>
            <person name="Joshi C.G."/>
            <person name="Kumar D."/>
            <person name="Nagpure N.S."/>
            <person name="Sahoo L."/>
            <person name="Das S.P."/>
            <person name="Bit A."/>
            <person name="Patnaik S."/>
            <person name="Meher P.K."/>
            <person name="Jayasankar P."/>
            <person name="Koringa P.G."/>
            <person name="Patel N.V."/>
            <person name="Hinsu A.T."/>
            <person name="Kumar R."/>
            <person name="Pandey M."/>
            <person name="Agarwal S."/>
            <person name="Srivastava S."/>
            <person name="Singh M."/>
            <person name="Iquebal M.A."/>
            <person name="Jaiswal S."/>
            <person name="Angadi U.B."/>
            <person name="Kumar N."/>
            <person name="Raza M."/>
            <person name="Shah T.M."/>
            <person name="Rai A."/>
            <person name="Jena J.K."/>
        </authorList>
    </citation>
    <scope>NUCLEOTIDE SEQUENCE [LARGE SCALE GENOMIC DNA]</scope>
    <source>
        <strain evidence="2">DASCIFA01</strain>
        <tissue evidence="2">Testis</tissue>
    </source>
</reference>
<dbReference type="AlphaFoldDB" id="A0A498N0H2"/>
<evidence type="ECO:0000256" key="1">
    <source>
        <dbReference type="SAM" id="MobiDB-lite"/>
    </source>
</evidence>